<dbReference type="SUPFAM" id="SSF50249">
    <property type="entry name" value="Nucleic acid-binding proteins"/>
    <property type="match status" value="9"/>
</dbReference>
<dbReference type="InterPro" id="IPR003107">
    <property type="entry name" value="HAT"/>
</dbReference>
<evidence type="ECO:0000256" key="8">
    <source>
        <dbReference type="ARBA" id="ARBA00076674"/>
    </source>
</evidence>
<keyword evidence="3" id="KW-0698">rRNA processing</keyword>
<dbReference type="FunFam" id="1.25.40.10:FF:000065">
    <property type="entry name" value="Programmed cell death 11"/>
    <property type="match status" value="1"/>
</dbReference>
<dbReference type="InterPro" id="IPR012340">
    <property type="entry name" value="NA-bd_OB-fold"/>
</dbReference>
<protein>
    <recommendedName>
        <fullName evidence="7">rRNA biogenesis protein RRP5</fullName>
    </recommendedName>
    <alternativeName>
        <fullName evidence="8">Ribosomal RNA-processing protein 5</fullName>
    </alternativeName>
</protein>
<dbReference type="PROSITE" id="PS50126">
    <property type="entry name" value="S1"/>
    <property type="match status" value="9"/>
</dbReference>
<gene>
    <name evidence="10" type="ORF">CJ030_MR2G028776</name>
</gene>
<dbReference type="SMART" id="SM00316">
    <property type="entry name" value="S1"/>
    <property type="match status" value="9"/>
</dbReference>
<dbReference type="FunFam" id="2.40.50.140:FF:000212">
    <property type="entry name" value="Ribosomal protein S1-like1"/>
    <property type="match status" value="1"/>
</dbReference>
<dbReference type="GO" id="GO:0003723">
    <property type="term" value="F:RNA binding"/>
    <property type="evidence" value="ECO:0007669"/>
    <property type="project" value="TreeGrafter"/>
</dbReference>
<dbReference type="PANTHER" id="PTHR23270">
    <property type="entry name" value="PROGRAMMED CELL DEATH PROTEIN 11 PRE-RRNA PROCESSING PROTEIN RRP5"/>
    <property type="match status" value="1"/>
</dbReference>
<proteinExistence type="predicted"/>
<evidence type="ECO:0000313" key="10">
    <source>
        <dbReference type="EMBL" id="KAB1222448.1"/>
    </source>
</evidence>
<evidence type="ECO:0000256" key="1">
    <source>
        <dbReference type="ARBA" id="ARBA00004604"/>
    </source>
</evidence>
<keyword evidence="4" id="KW-0677">Repeat</keyword>
<evidence type="ECO:0000256" key="5">
    <source>
        <dbReference type="ARBA" id="ARBA00023242"/>
    </source>
</evidence>
<dbReference type="InterPro" id="IPR003029">
    <property type="entry name" value="S1_domain"/>
</dbReference>
<comment type="subcellular location">
    <subcellularLocation>
        <location evidence="1">Nucleus</location>
        <location evidence="1">Nucleolus</location>
    </subcellularLocation>
</comment>
<dbReference type="InterPro" id="IPR045209">
    <property type="entry name" value="Rrp5"/>
</dbReference>
<dbReference type="InterPro" id="IPR055430">
    <property type="entry name" value="HAT_Syf1_CNRKL1_C"/>
</dbReference>
<dbReference type="PANTHER" id="PTHR23270:SF10">
    <property type="entry name" value="PROTEIN RRP5 HOMOLOG"/>
    <property type="match status" value="1"/>
</dbReference>
<evidence type="ECO:0000256" key="4">
    <source>
        <dbReference type="ARBA" id="ARBA00022737"/>
    </source>
</evidence>
<feature type="domain" description="S1 motif" evidence="9">
    <location>
        <begin position="882"/>
        <end position="952"/>
    </location>
</feature>
<dbReference type="Pfam" id="PF00575">
    <property type="entry name" value="S1"/>
    <property type="match status" value="3"/>
</dbReference>
<dbReference type="OrthoDB" id="412781at2759"/>
<feature type="domain" description="S1 motif" evidence="9">
    <location>
        <begin position="104"/>
        <end position="163"/>
    </location>
</feature>
<dbReference type="Pfam" id="PF23231">
    <property type="entry name" value="HAT_Syf1_CNRKL1_C"/>
    <property type="match status" value="1"/>
</dbReference>
<dbReference type="FunFam" id="2.40.50.140:FF:000179">
    <property type="entry name" value="rRNA biogenesis protein RRP5"/>
    <property type="match status" value="1"/>
</dbReference>
<evidence type="ECO:0000259" key="9">
    <source>
        <dbReference type="PROSITE" id="PS50126"/>
    </source>
</evidence>
<feature type="domain" description="S1 motif" evidence="9">
    <location>
        <begin position="792"/>
        <end position="861"/>
    </location>
</feature>
<sequence>ATAFEDPVFTHSDVKPGMVVKAKVIAVDTFGAIVQFPGGVKALCPVQHMSEFEIAKPNKKFKVGAELVFRVLGCKSKRITVTYKKTLVKSKLGILSSYADATEGLIAHGWITKIEKHGCFVRFYNGVQGFAPRISEEDMVKLGSLVSGVVEGVTTHGIVVSVNGKGYMKGTISTEHLADHHDIVGNNLILSAKYSLINSAQRLPLDLSQIRPNLVIHGYICNIIETGCFVRFLGRLTGFSPRSKATDDQRIELSEFFYIGQSVSNETGRVTVSLKQSSCNSTDASFIQEYFLLEEKIARLQAIDSEGSEVKWVEGFRIGCVIEGKIQEVKDIGVVVSFEKYHDVFGFITHYQLGGTTLETGSLVRAVVLDIAMGEHLVDLSLKPEFFDEPEGGSSKGQSHRKVLAVPEYNNAVGYASVSDYNTQKFHHKQFLHGQSVVATVVALPSPSTSGRLLLLLNSMSEASETSSSKRAKKKSSYNVGSLVQAEITEIKPLELKLKFGIGCRGRVHITEVNDVNGLEDPCGNLRIGQTVTARVVAKAKQSDKKSYQWELSLKPKMLTGSCEIEDKLMTNNFDFSVGQHVTGYVYKVESEWVWLTISRDVRAQLFILDSGIEPRELEDFQNCFHVGKGVSGCILSINKERKMLRLVLNPSFADCNGNVKGEALKGEDHFIEKVASHIHEGDILGGRISKVLPGVGGLLVQIGPQLHGRVHFMELTDSWVPDPLSGYHEGQFVKCKVLEVNHSVKGTIHVDLSLRSALDGMLTPSSVEICNTQPPSKRVENIEELCPNMVVQVLDGYVKSVTSKGCFIMLSRKIDAKILLSNLSDGYVQNPEKVFPVGKLIIGRVLSVEPFSKRVEITLKTLNGSSAQKSDIEDLRALHIGVIISGRIKRVESFGLFITIDNTNLVGLCHVSELSDGHVDNIETKYKAGERVTAKILKVDEQRHRISLGMKDSYIRDNVDIQQHSQKVPDEVIKENGFSDDTRLLTFPSSVLGAQNIDIEVESGECPILAQVESRASIPPLEVSLDEIDEPDMDNLVGRSQEHVDKTDTIHERNKRQAKKKAKEEREKEISAAEERLLENDIPRTADEFEKLVRSSPNSSFVWIKYMDFLLSVADVDGARSIAERALKTINIREENEKLNVWVAFLNLENEYGNPPEEAVMKVFQRALQYNDPKKVHLSLLGMYERTEQHKLADELLDKMVKKFKHSCKVWLRRVQRILKQQQDVVQPVVNRALLSLPRHKHIKFISQTAILEFKCGVPDRGRSMFEGILREYPKRTDLWSIYLDQLTLESNLQEIRLGDVDVIRALFERAISLSLPPKKMKFLFKKYLEYEKTIGDEERIESVKKKAMEYVESTLA</sequence>
<keyword evidence="6" id="KW-0687">Ribonucleoprotein</keyword>
<dbReference type="GO" id="GO:0006364">
    <property type="term" value="P:rRNA processing"/>
    <property type="evidence" value="ECO:0007669"/>
    <property type="project" value="UniProtKB-KW"/>
</dbReference>
<dbReference type="GO" id="GO:0032040">
    <property type="term" value="C:small-subunit processome"/>
    <property type="evidence" value="ECO:0007669"/>
    <property type="project" value="TreeGrafter"/>
</dbReference>
<feature type="domain" description="S1 motif" evidence="9">
    <location>
        <begin position="319"/>
        <end position="383"/>
    </location>
</feature>
<dbReference type="FunFam" id="2.40.50.140:FF:000155">
    <property type="entry name" value="rRNA biogenesis protein RRP5"/>
    <property type="match status" value="1"/>
</dbReference>
<feature type="domain" description="S1 motif" evidence="9">
    <location>
        <begin position="481"/>
        <end position="555"/>
    </location>
</feature>
<dbReference type="Proteomes" id="UP000516437">
    <property type="component" value="Chromosome 2"/>
</dbReference>
<dbReference type="EMBL" id="RXIC02000020">
    <property type="protein sequence ID" value="KAB1222448.1"/>
    <property type="molecule type" value="Genomic_DNA"/>
</dbReference>
<feature type="domain" description="S1 motif" evidence="9">
    <location>
        <begin position="682"/>
        <end position="756"/>
    </location>
</feature>
<accession>A0A6A1WFL0</accession>
<evidence type="ECO:0000256" key="7">
    <source>
        <dbReference type="ARBA" id="ARBA00073619"/>
    </source>
</evidence>
<evidence type="ECO:0000313" key="11">
    <source>
        <dbReference type="Proteomes" id="UP000516437"/>
    </source>
</evidence>
<comment type="caution">
    <text evidence="10">The sequence shown here is derived from an EMBL/GenBank/DDBJ whole genome shotgun (WGS) entry which is preliminary data.</text>
</comment>
<dbReference type="Gene3D" id="1.25.40.10">
    <property type="entry name" value="Tetratricopeptide repeat domain"/>
    <property type="match status" value="2"/>
</dbReference>
<dbReference type="InterPro" id="IPR057300">
    <property type="entry name" value="OB_Rrp5"/>
</dbReference>
<evidence type="ECO:0000256" key="6">
    <source>
        <dbReference type="ARBA" id="ARBA00023274"/>
    </source>
</evidence>
<evidence type="ECO:0000256" key="2">
    <source>
        <dbReference type="ARBA" id="ARBA00022517"/>
    </source>
</evidence>
<keyword evidence="5" id="KW-0539">Nucleus</keyword>
<dbReference type="SMART" id="SM00386">
    <property type="entry name" value="HAT"/>
    <property type="match status" value="4"/>
</dbReference>
<dbReference type="Pfam" id="PF24682">
    <property type="entry name" value="OB_RRP5"/>
    <property type="match status" value="1"/>
</dbReference>
<dbReference type="Gene3D" id="2.40.50.140">
    <property type="entry name" value="Nucleic acid-binding proteins"/>
    <property type="match status" value="7"/>
</dbReference>
<keyword evidence="2" id="KW-0690">Ribosome biogenesis</keyword>
<feature type="domain" description="S1 motif" evidence="9">
    <location>
        <begin position="579"/>
        <end position="650"/>
    </location>
</feature>
<feature type="domain" description="S1 motif" evidence="9">
    <location>
        <begin position="213"/>
        <end position="263"/>
    </location>
</feature>
<keyword evidence="11" id="KW-1185">Reference proteome</keyword>
<feature type="non-terminal residue" evidence="10">
    <location>
        <position position="1358"/>
    </location>
</feature>
<organism evidence="10 11">
    <name type="scientific">Morella rubra</name>
    <name type="common">Chinese bayberry</name>
    <dbReference type="NCBI Taxonomy" id="262757"/>
    <lineage>
        <taxon>Eukaryota</taxon>
        <taxon>Viridiplantae</taxon>
        <taxon>Streptophyta</taxon>
        <taxon>Embryophyta</taxon>
        <taxon>Tracheophyta</taxon>
        <taxon>Spermatophyta</taxon>
        <taxon>Magnoliopsida</taxon>
        <taxon>eudicotyledons</taxon>
        <taxon>Gunneridae</taxon>
        <taxon>Pentapetalae</taxon>
        <taxon>rosids</taxon>
        <taxon>fabids</taxon>
        <taxon>Fagales</taxon>
        <taxon>Myricaceae</taxon>
        <taxon>Morella</taxon>
    </lineage>
</organism>
<evidence type="ECO:0000256" key="3">
    <source>
        <dbReference type="ARBA" id="ARBA00022552"/>
    </source>
</evidence>
<feature type="domain" description="S1 motif" evidence="9">
    <location>
        <begin position="17"/>
        <end position="84"/>
    </location>
</feature>
<reference evidence="10 11" key="1">
    <citation type="journal article" date="2019" name="Plant Biotechnol. J.">
        <title>The red bayberry genome and genetic basis of sex determination.</title>
        <authorList>
            <person name="Jia H.M."/>
            <person name="Jia H.J."/>
            <person name="Cai Q.L."/>
            <person name="Wang Y."/>
            <person name="Zhao H.B."/>
            <person name="Yang W.F."/>
            <person name="Wang G.Y."/>
            <person name="Li Y.H."/>
            <person name="Zhan D.L."/>
            <person name="Shen Y.T."/>
            <person name="Niu Q.F."/>
            <person name="Chang L."/>
            <person name="Qiu J."/>
            <person name="Zhao L."/>
            <person name="Xie H.B."/>
            <person name="Fu W.Y."/>
            <person name="Jin J."/>
            <person name="Li X.W."/>
            <person name="Jiao Y."/>
            <person name="Zhou C.C."/>
            <person name="Tu T."/>
            <person name="Chai C.Y."/>
            <person name="Gao J.L."/>
            <person name="Fan L.J."/>
            <person name="van de Weg E."/>
            <person name="Wang J.Y."/>
            <person name="Gao Z.S."/>
        </authorList>
    </citation>
    <scope>NUCLEOTIDE SEQUENCE [LARGE SCALE GENOMIC DNA]</scope>
    <source>
        <tissue evidence="10">Leaves</tissue>
    </source>
</reference>
<dbReference type="FunFam" id="2.40.50.140:FF:000159">
    <property type="entry name" value="rRNA biogenesis protein rrp5"/>
    <property type="match status" value="1"/>
</dbReference>
<name>A0A6A1WFL0_9ROSI</name>
<dbReference type="InterPro" id="IPR011990">
    <property type="entry name" value="TPR-like_helical_dom_sf"/>
</dbReference>
<dbReference type="SUPFAM" id="SSF48452">
    <property type="entry name" value="TPR-like"/>
    <property type="match status" value="2"/>
</dbReference>